<reference evidence="1 2" key="1">
    <citation type="submission" date="2015-01" db="EMBL/GenBank/DDBJ databases">
        <title>Draft genome sequence of Rickettsia monacensis strain IrR/Munich.</title>
        <authorList>
            <person name="Felsheim R.F."/>
            <person name="Johnson S.L."/>
            <person name="Kurtti T.J."/>
            <person name="Munderloh U.G."/>
        </authorList>
    </citation>
    <scope>NUCLEOTIDE SEQUENCE [LARGE SCALE GENOMIC DNA]</scope>
    <source>
        <strain evidence="1 2">IrR/Munich</strain>
    </source>
</reference>
<proteinExistence type="predicted"/>
<evidence type="ECO:0000313" key="2">
    <source>
        <dbReference type="Proteomes" id="UP000018149"/>
    </source>
</evidence>
<dbReference type="RefSeq" id="WP_023508076.1">
    <property type="nucleotide sequence ID" value="NZ_LN794217.1"/>
</dbReference>
<accession>A0A0B7J113</accession>
<evidence type="ECO:0000313" key="1">
    <source>
        <dbReference type="EMBL" id="CEO17847.1"/>
    </source>
</evidence>
<keyword evidence="2" id="KW-1185">Reference proteome</keyword>
<dbReference type="AlphaFoldDB" id="A0A0B7J113"/>
<organism evidence="1 2">
    <name type="scientific">Rickettsia monacensis</name>
    <dbReference type="NCBI Taxonomy" id="109232"/>
    <lineage>
        <taxon>Bacteria</taxon>
        <taxon>Pseudomonadati</taxon>
        <taxon>Pseudomonadota</taxon>
        <taxon>Alphaproteobacteria</taxon>
        <taxon>Rickettsiales</taxon>
        <taxon>Rickettsiaceae</taxon>
        <taxon>Rickettsieae</taxon>
        <taxon>Rickettsia</taxon>
        <taxon>spotted fever group</taxon>
    </lineage>
</organism>
<protein>
    <submittedName>
        <fullName evidence="1">Uncharacterized protein</fullName>
    </submittedName>
</protein>
<name>A0A0B7J113_9RICK</name>
<dbReference type="EMBL" id="LN794217">
    <property type="protein sequence ID" value="CEO17847.1"/>
    <property type="molecule type" value="Genomic_DNA"/>
</dbReference>
<dbReference type="KEGG" id="rmc:RMONA_07480"/>
<dbReference type="HOGENOM" id="CLU_2071328_0_0_5"/>
<dbReference type="Proteomes" id="UP000018149">
    <property type="component" value="Chromosome I"/>
</dbReference>
<gene>
    <name evidence="1" type="ORF">RMONA_07480</name>
</gene>
<sequence length="118" mass="13336">MGPYGKVGGHHPYAKKAFEGNINYDPKKGFAISEEFMLRNEIDHYKITAAQRKLFGELYKSGRPNTLQEHTCIAVEALKAGGATEQQARDIVAKALQQLRKDKVLAPTNIPWYYKNKN</sequence>
<dbReference type="STRING" id="109232.RMONA_07480"/>